<dbReference type="SUPFAM" id="SSF116734">
    <property type="entry name" value="DNA methylase specificity domain"/>
    <property type="match status" value="2"/>
</dbReference>
<gene>
    <name evidence="3" type="ORF">CAL23_19570</name>
</gene>
<dbReference type="NCBIfam" id="NF047740">
    <property type="entry name" value="antiphage_MADS5"/>
    <property type="match status" value="1"/>
</dbReference>
<reference evidence="3 4" key="1">
    <citation type="submission" date="2017-05" db="EMBL/GenBank/DDBJ databases">
        <title>Complete and WGS of Bordetella genogroups.</title>
        <authorList>
            <person name="Spilker T."/>
            <person name="Lipuma J."/>
        </authorList>
    </citation>
    <scope>NUCLEOTIDE SEQUENCE [LARGE SCALE GENOMIC DNA]</scope>
    <source>
        <strain evidence="3 4">AU3139</strain>
    </source>
</reference>
<dbReference type="Proteomes" id="UP000216524">
    <property type="component" value="Unassembled WGS sequence"/>
</dbReference>
<sequence length="464" mass="52396">MSRKFQCRSIPSRWLEKDGRRLDCGPYMSGAIEARELLKKFQTEPLETITNGIFHAGREGRQYVIDASYGVPFMGSTDILAFDLSSQPLLSEKQVASNPNFTVQKGWTLITRSGTTGRMAYAREAMHGMACSEHVMRVVPNEAKVQPGYMYAYLSSRFGVPLIVSGTYGSIIQSIEPHHVSTLPVPRLGPIEGRANQLVRSSAELLSAGQDQLNEATRLFFSSVGLSDITQAEWHSWGSDLAFTAKIGVRSLRALNYNQRFGRLEERIKTVSHKPLRELCIPGSIKRGGRYNRIDAAPEHSYHMIGQKEIFWLRPEGRWIARSCVDDEVLVNPGTILIAGAGTFGEFELYCRSEFIWGKAAERAYSELFYRVIADESKMPRGCLFAFMRSETAFRMIRSISFGSKLQYPLLSFLRELPIPYPPRDAQEEIQQLVINAFESRDRAIELEDEARALVERTIEEGGR</sequence>
<keyword evidence="1" id="KW-0680">Restriction system</keyword>
<evidence type="ECO:0000256" key="1">
    <source>
        <dbReference type="ARBA" id="ARBA00022747"/>
    </source>
</evidence>
<dbReference type="PANTHER" id="PTHR30408:SF12">
    <property type="entry name" value="TYPE I RESTRICTION ENZYME MJAVIII SPECIFICITY SUBUNIT"/>
    <property type="match status" value="1"/>
</dbReference>
<evidence type="ECO:0008006" key="5">
    <source>
        <dbReference type="Google" id="ProtNLM"/>
    </source>
</evidence>
<dbReference type="PANTHER" id="PTHR30408">
    <property type="entry name" value="TYPE-1 RESTRICTION ENZYME ECOKI SPECIFICITY PROTEIN"/>
    <property type="match status" value="1"/>
</dbReference>
<keyword evidence="4" id="KW-1185">Reference proteome</keyword>
<accession>A0ABX4F9Z9</accession>
<dbReference type="InterPro" id="IPR044946">
    <property type="entry name" value="Restrct_endonuc_typeI_TRD_sf"/>
</dbReference>
<comment type="caution">
    <text evidence="3">The sequence shown here is derived from an EMBL/GenBank/DDBJ whole genome shotgun (WGS) entry which is preliminary data.</text>
</comment>
<evidence type="ECO:0000313" key="3">
    <source>
        <dbReference type="EMBL" id="OZI73365.1"/>
    </source>
</evidence>
<evidence type="ECO:0000313" key="4">
    <source>
        <dbReference type="Proteomes" id="UP000216524"/>
    </source>
</evidence>
<dbReference type="EMBL" id="NEVV01000006">
    <property type="protein sequence ID" value="OZI73365.1"/>
    <property type="molecule type" value="Genomic_DNA"/>
</dbReference>
<evidence type="ECO:0000256" key="2">
    <source>
        <dbReference type="ARBA" id="ARBA00023125"/>
    </source>
</evidence>
<dbReference type="InterPro" id="IPR052021">
    <property type="entry name" value="Type-I_RS_S_subunit"/>
</dbReference>
<name>A0ABX4F9Z9_9BORD</name>
<keyword evidence="2" id="KW-0238">DNA-binding</keyword>
<dbReference type="Gene3D" id="3.90.220.20">
    <property type="entry name" value="DNA methylase specificity domains"/>
    <property type="match status" value="2"/>
</dbReference>
<dbReference type="RefSeq" id="WP_094830154.1">
    <property type="nucleotide sequence ID" value="NZ_NEVV01000006.1"/>
</dbReference>
<dbReference type="CDD" id="cd17256">
    <property type="entry name" value="RMtype1_S_EcoJA65PI-TRD1-CR1_like"/>
    <property type="match status" value="1"/>
</dbReference>
<organism evidence="3 4">
    <name type="scientific">Bordetella genomosp. 6</name>
    <dbReference type="NCBI Taxonomy" id="463024"/>
    <lineage>
        <taxon>Bacteria</taxon>
        <taxon>Pseudomonadati</taxon>
        <taxon>Pseudomonadota</taxon>
        <taxon>Betaproteobacteria</taxon>
        <taxon>Burkholderiales</taxon>
        <taxon>Alcaligenaceae</taxon>
        <taxon>Bordetella</taxon>
    </lineage>
</organism>
<protein>
    <recommendedName>
        <fullName evidence="5">Restriction endonuclease subunit S</fullName>
    </recommendedName>
</protein>
<proteinExistence type="predicted"/>